<dbReference type="SMART" id="SM00408">
    <property type="entry name" value="IGc2"/>
    <property type="match status" value="2"/>
</dbReference>
<evidence type="ECO:0000259" key="4">
    <source>
        <dbReference type="PROSITE" id="PS50853"/>
    </source>
</evidence>
<reference evidence="5" key="1">
    <citation type="submission" date="2025-08" db="UniProtKB">
        <authorList>
            <consortium name="Ensembl"/>
        </authorList>
    </citation>
    <scope>IDENTIFICATION</scope>
</reference>
<dbReference type="GO" id="GO:0048738">
    <property type="term" value="P:cardiac muscle tissue development"/>
    <property type="evidence" value="ECO:0007669"/>
    <property type="project" value="TreeGrafter"/>
</dbReference>
<dbReference type="SUPFAM" id="SSF48726">
    <property type="entry name" value="Immunoglobulin"/>
    <property type="match status" value="2"/>
</dbReference>
<dbReference type="InterPro" id="IPR003599">
    <property type="entry name" value="Ig_sub"/>
</dbReference>
<keyword evidence="1" id="KW-0677">Repeat</keyword>
<dbReference type="InterPro" id="IPR007110">
    <property type="entry name" value="Ig-like_dom"/>
</dbReference>
<dbReference type="InterPro" id="IPR036179">
    <property type="entry name" value="Ig-like_dom_sf"/>
</dbReference>
<dbReference type="Proteomes" id="UP000261360">
    <property type="component" value="Unplaced"/>
</dbReference>
<dbReference type="FunFam" id="2.60.40.10:FF:000002">
    <property type="entry name" value="Titin a"/>
    <property type="match status" value="1"/>
</dbReference>
<dbReference type="GeneTree" id="ENSGT01150000286978"/>
<keyword evidence="6" id="KW-1185">Reference proteome</keyword>
<dbReference type="Gene3D" id="2.60.40.10">
    <property type="entry name" value="Immunoglobulins"/>
    <property type="match status" value="5"/>
</dbReference>
<dbReference type="Ensembl" id="ENSSLDT00000013679.1">
    <property type="protein sequence ID" value="ENSSLDP00000013196.1"/>
    <property type="gene ID" value="ENSSLDG00000010480.1"/>
</dbReference>
<evidence type="ECO:0000313" key="6">
    <source>
        <dbReference type="Proteomes" id="UP000261360"/>
    </source>
</evidence>
<feature type="domain" description="Fibronectin type-III" evidence="4">
    <location>
        <begin position="68"/>
        <end position="164"/>
    </location>
</feature>
<feature type="domain" description="Fibronectin type-III" evidence="4">
    <location>
        <begin position="257"/>
        <end position="354"/>
    </location>
</feature>
<dbReference type="PANTHER" id="PTHR14340:SF13">
    <property type="entry name" value="TITIN"/>
    <property type="match status" value="1"/>
</dbReference>
<organism evidence="5 6">
    <name type="scientific">Seriola lalandi dorsalis</name>
    <dbReference type="NCBI Taxonomy" id="1841481"/>
    <lineage>
        <taxon>Eukaryota</taxon>
        <taxon>Metazoa</taxon>
        <taxon>Chordata</taxon>
        <taxon>Craniata</taxon>
        <taxon>Vertebrata</taxon>
        <taxon>Euteleostomi</taxon>
        <taxon>Actinopterygii</taxon>
        <taxon>Neopterygii</taxon>
        <taxon>Teleostei</taxon>
        <taxon>Neoteleostei</taxon>
        <taxon>Acanthomorphata</taxon>
        <taxon>Carangaria</taxon>
        <taxon>Carangiformes</taxon>
        <taxon>Carangidae</taxon>
        <taxon>Seriola</taxon>
    </lineage>
</organism>
<protein>
    <recommendedName>
        <fullName evidence="7">Titin</fullName>
    </recommendedName>
</protein>
<dbReference type="CDD" id="cd00063">
    <property type="entry name" value="FN3"/>
    <property type="match status" value="3"/>
</dbReference>
<dbReference type="Pfam" id="PF07679">
    <property type="entry name" value="I-set"/>
    <property type="match status" value="2"/>
</dbReference>
<evidence type="ECO:0000313" key="5">
    <source>
        <dbReference type="Ensembl" id="ENSSLDP00000013196.1"/>
    </source>
</evidence>
<reference evidence="5" key="2">
    <citation type="submission" date="2025-09" db="UniProtKB">
        <authorList>
            <consortium name="Ensembl"/>
        </authorList>
    </citation>
    <scope>IDENTIFICATION</scope>
</reference>
<dbReference type="SMART" id="SM00060">
    <property type="entry name" value="FN3"/>
    <property type="match status" value="3"/>
</dbReference>
<dbReference type="SMART" id="SM00409">
    <property type="entry name" value="IG"/>
    <property type="match status" value="2"/>
</dbReference>
<dbReference type="AlphaFoldDB" id="A0A3B4XAU1"/>
<dbReference type="PANTHER" id="PTHR14340">
    <property type="entry name" value="MICROFIBRIL-ASSOCIATED GLYCOPROTEIN 3"/>
    <property type="match status" value="1"/>
</dbReference>
<evidence type="ECO:0000256" key="2">
    <source>
        <dbReference type="ARBA" id="ARBA00023319"/>
    </source>
</evidence>
<feature type="domain" description="Ig-like" evidence="3">
    <location>
        <begin position="168"/>
        <end position="257"/>
    </location>
</feature>
<dbReference type="PRINTS" id="PR00014">
    <property type="entry name" value="FNTYPEIII"/>
</dbReference>
<dbReference type="PROSITE" id="PS50853">
    <property type="entry name" value="FN3"/>
    <property type="match status" value="3"/>
</dbReference>
<dbReference type="InterPro" id="IPR003598">
    <property type="entry name" value="Ig_sub2"/>
</dbReference>
<dbReference type="FunFam" id="2.60.40.10:FF:000031">
    <property type="entry name" value="Myosin-binding protein C, slow type"/>
    <property type="match status" value="1"/>
</dbReference>
<evidence type="ECO:0000256" key="1">
    <source>
        <dbReference type="ARBA" id="ARBA00022737"/>
    </source>
</evidence>
<dbReference type="InterPro" id="IPR013783">
    <property type="entry name" value="Ig-like_fold"/>
</dbReference>
<feature type="domain" description="Fibronectin type-III" evidence="4">
    <location>
        <begin position="1"/>
        <end position="62"/>
    </location>
</feature>
<accession>A0A3B4XAU1</accession>
<feature type="domain" description="Ig-like" evidence="3">
    <location>
        <begin position="354"/>
        <end position="430"/>
    </location>
</feature>
<keyword evidence="2" id="KW-0393">Immunoglobulin domain</keyword>
<dbReference type="CDD" id="cd05748">
    <property type="entry name" value="Ig_Titin_like"/>
    <property type="match status" value="1"/>
</dbReference>
<dbReference type="GO" id="GO:0008307">
    <property type="term" value="F:structural constituent of muscle"/>
    <property type="evidence" value="ECO:0007669"/>
    <property type="project" value="TreeGrafter"/>
</dbReference>
<name>A0A3B4XAU1_SERLL</name>
<dbReference type="GO" id="GO:0031430">
    <property type="term" value="C:M band"/>
    <property type="evidence" value="ECO:0007669"/>
    <property type="project" value="TreeGrafter"/>
</dbReference>
<evidence type="ECO:0000259" key="3">
    <source>
        <dbReference type="PROSITE" id="PS50835"/>
    </source>
</evidence>
<dbReference type="InterPro" id="IPR036116">
    <property type="entry name" value="FN3_sf"/>
</dbReference>
<dbReference type="GO" id="GO:0045214">
    <property type="term" value="P:sarcomere organization"/>
    <property type="evidence" value="ECO:0007669"/>
    <property type="project" value="TreeGrafter"/>
</dbReference>
<dbReference type="PROSITE" id="PS50835">
    <property type="entry name" value="IG_LIKE"/>
    <property type="match status" value="2"/>
</dbReference>
<dbReference type="FunFam" id="2.60.40.10:FF:000073">
    <property type="entry name" value="titin isoform X1"/>
    <property type="match status" value="1"/>
</dbReference>
<dbReference type="SUPFAM" id="SSF49265">
    <property type="entry name" value="Fibronectin type III"/>
    <property type="match status" value="2"/>
</dbReference>
<dbReference type="STRING" id="1841481.ENSSLDP00000013196"/>
<dbReference type="Pfam" id="PF00041">
    <property type="entry name" value="fn3"/>
    <property type="match status" value="3"/>
</dbReference>
<evidence type="ECO:0008006" key="7">
    <source>
        <dbReference type="Google" id="ProtNLM"/>
    </source>
</evidence>
<sequence>MYTGMASGIKWTRCNRQKVTDLSFRVTGLTTGHEYEFRVVAENVVGVGEPSLPSSYYKACDPKYKPGAPAYVHVIDSTKSSLTVSWGKPLSDGGSTIQGYIVEVCKAEEEEWTMVTPPTGLRVNKYEVTKLTEGQEYNIRVCALNKLGVGEPAALSGTAKPEERVDPPQIHLDSELRKGITLKAGGSVRIHIPFKGRPTPEIKWTKDEGDLTEKAVVEKALNFTQLSIDSCDRSDSGKYTLTVETKTASKASEVPLPVGKVFLTDVTKATVSLAWEKPEHDGGSRIGGYLIEMLPKGTDKWGVAANTKTCEGTVKGLTAGTEYLFRIIAHNEKGKSEPKALAAPVIASDMTMEPSIKMQFNTYSVLAGKDIKLEFPVLGRPKPKVTWTKDGQTLKVTSRVNVANTPETTAIQITEACKEDFGKYTITATNTAGHQAEDWCRVPVQNCC</sequence>
<dbReference type="InterPro" id="IPR013098">
    <property type="entry name" value="Ig_I-set"/>
</dbReference>
<dbReference type="InterPro" id="IPR003961">
    <property type="entry name" value="FN3_dom"/>
</dbReference>
<proteinExistence type="predicted"/>
<dbReference type="FunFam" id="2.60.40.10:FF:000112">
    <property type="entry name" value="Titin a"/>
    <property type="match status" value="1"/>
</dbReference>